<dbReference type="GO" id="GO:0005940">
    <property type="term" value="C:septin ring"/>
    <property type="evidence" value="ECO:0007669"/>
    <property type="project" value="InterPro"/>
</dbReference>
<keyword evidence="2" id="KW-0812">Transmembrane</keyword>
<keyword evidence="6" id="KW-0132">Cell division</keyword>
<name>A0A5P8JSE7_9LACO</name>
<feature type="coiled-coil region" evidence="7">
    <location>
        <begin position="447"/>
        <end position="474"/>
    </location>
</feature>
<dbReference type="InterPro" id="IPR010379">
    <property type="entry name" value="EzrA"/>
</dbReference>
<keyword evidence="6" id="KW-0717">Septation</keyword>
<dbReference type="Proteomes" id="UP000388452">
    <property type="component" value="Chromosome"/>
</dbReference>
<dbReference type="GO" id="GO:0000917">
    <property type="term" value="P:division septum assembly"/>
    <property type="evidence" value="ECO:0007669"/>
    <property type="project" value="UniProtKB-KW"/>
</dbReference>
<dbReference type="GO" id="GO:0005886">
    <property type="term" value="C:plasma membrane"/>
    <property type="evidence" value="ECO:0007669"/>
    <property type="project" value="UniProtKB-SubCell"/>
</dbReference>
<reference evidence="8 9" key="1">
    <citation type="submission" date="2019-10" db="EMBL/GenBank/DDBJ databases">
        <title>Genome sequencing of Lactobacillus manihotivorans.</title>
        <authorList>
            <person name="Kim K."/>
        </authorList>
    </citation>
    <scope>NUCLEOTIDE SEQUENCE [LARGE SCALE GENOMIC DNA]</scope>
    <source>
        <strain evidence="8 9">LM010</strain>
    </source>
</reference>
<dbReference type="NCBIfam" id="NF003409">
    <property type="entry name" value="PRK04778.1-3"/>
    <property type="match status" value="1"/>
</dbReference>
<keyword evidence="5" id="KW-0472">Membrane</keyword>
<keyword evidence="3" id="KW-1133">Transmembrane helix</keyword>
<dbReference type="AlphaFoldDB" id="A0A5P8JSE7"/>
<evidence type="ECO:0000256" key="4">
    <source>
        <dbReference type="ARBA" id="ARBA00023054"/>
    </source>
</evidence>
<evidence type="ECO:0000313" key="9">
    <source>
        <dbReference type="Proteomes" id="UP000388452"/>
    </source>
</evidence>
<dbReference type="EMBL" id="CP045068">
    <property type="protein sequence ID" value="QFQ91694.1"/>
    <property type="molecule type" value="Genomic_DNA"/>
</dbReference>
<dbReference type="RefSeq" id="WP_056962768.1">
    <property type="nucleotide sequence ID" value="NZ_CP045068.1"/>
</dbReference>
<evidence type="ECO:0000256" key="2">
    <source>
        <dbReference type="ARBA" id="ARBA00022692"/>
    </source>
</evidence>
<accession>A0A5P8JSE7</accession>
<evidence type="ECO:0000313" key="8">
    <source>
        <dbReference type="EMBL" id="QFQ91694.1"/>
    </source>
</evidence>
<keyword evidence="6" id="KW-0131">Cell cycle</keyword>
<keyword evidence="4 7" id="KW-0175">Coiled coil</keyword>
<evidence type="ECO:0000256" key="7">
    <source>
        <dbReference type="SAM" id="Coils"/>
    </source>
</evidence>
<dbReference type="Pfam" id="PF06160">
    <property type="entry name" value="EzrA"/>
    <property type="match status" value="1"/>
</dbReference>
<protein>
    <submittedName>
        <fullName evidence="8">Septation ring formation regulator EzrA</fullName>
    </submittedName>
</protein>
<evidence type="ECO:0000256" key="3">
    <source>
        <dbReference type="ARBA" id="ARBA00022989"/>
    </source>
</evidence>
<sequence>MMWVIVVLIVVVVVVGGIWGLQRVNVAKLHQLDQEVEKVDTGELRGLIRTIANLGLAGESLRAFTKSQRDYQHVVENELAGLQTALLDVELENKQFQFVKVRQSQNEIKAAIIDADAKLTKIKKALVAIQSAQVAVRDQLKTLRTDYQAARKTILAKSYAFDSALPALEAELQTIATSLHEVATVSESGDHAAASEQMDGLTVSVSTLQDEVARLPKLVNTVVNEFPGQLDELDSGFHELAAQHFVFTQDVPAGIEEAQAAVKLAHDQITDLKVDDLADNVAKTAENIDGLYATMEKELNAKTAVQKQTGDLRQFIAHAQKQNHTLLLELDHLNQSYTLTHNEQQTAESLRDQLDAIAESFTDAQHQIQDNTAIYSEILSFYNQTRNDLHAVETQHQAINAGVSDLQAREHQAVASAGDFANAVRDIKYEVSRHQLPGLPRPYLDFFNVVTKELKQLENDLNQVKINLDDIAKSLIKIGEDIDQLKDQSRTVVDSAGMCEQLLQYANRYKTTHAEVETAATQAKDLYQHYNYSHAADVIAAALEKVEPGAYQKVEDDYLKSQSAALF</sequence>
<dbReference type="GO" id="GO:0000921">
    <property type="term" value="P:septin ring assembly"/>
    <property type="evidence" value="ECO:0007669"/>
    <property type="project" value="InterPro"/>
</dbReference>
<comment type="subcellular location">
    <subcellularLocation>
        <location evidence="1">Cell membrane</location>
        <topology evidence="1">Single-pass membrane protein</topology>
    </subcellularLocation>
</comment>
<evidence type="ECO:0000256" key="5">
    <source>
        <dbReference type="ARBA" id="ARBA00023136"/>
    </source>
</evidence>
<proteinExistence type="predicted"/>
<evidence type="ECO:0000256" key="1">
    <source>
        <dbReference type="ARBA" id="ARBA00004162"/>
    </source>
</evidence>
<organism evidence="8 9">
    <name type="scientific">Lacticaseibacillus manihotivorans</name>
    <dbReference type="NCBI Taxonomy" id="88233"/>
    <lineage>
        <taxon>Bacteria</taxon>
        <taxon>Bacillati</taxon>
        <taxon>Bacillota</taxon>
        <taxon>Bacilli</taxon>
        <taxon>Lactobacillales</taxon>
        <taxon>Lactobacillaceae</taxon>
        <taxon>Lacticaseibacillus</taxon>
    </lineage>
</organism>
<evidence type="ECO:0000256" key="6">
    <source>
        <dbReference type="ARBA" id="ARBA00023210"/>
    </source>
</evidence>
<gene>
    <name evidence="8" type="primary">ezrA</name>
    <name evidence="8" type="ORF">LM010_09760</name>
</gene>